<organism evidence="1">
    <name type="scientific">Rhizophora mucronata</name>
    <name type="common">Asiatic mangrove</name>
    <dbReference type="NCBI Taxonomy" id="61149"/>
    <lineage>
        <taxon>Eukaryota</taxon>
        <taxon>Viridiplantae</taxon>
        <taxon>Streptophyta</taxon>
        <taxon>Embryophyta</taxon>
        <taxon>Tracheophyta</taxon>
        <taxon>Spermatophyta</taxon>
        <taxon>Magnoliopsida</taxon>
        <taxon>eudicotyledons</taxon>
        <taxon>Gunneridae</taxon>
        <taxon>Pentapetalae</taxon>
        <taxon>rosids</taxon>
        <taxon>fabids</taxon>
        <taxon>Malpighiales</taxon>
        <taxon>Rhizophoraceae</taxon>
        <taxon>Rhizophora</taxon>
    </lineage>
</organism>
<dbReference type="AlphaFoldDB" id="A0A2P2NCH2"/>
<proteinExistence type="predicted"/>
<evidence type="ECO:0000313" key="1">
    <source>
        <dbReference type="EMBL" id="MBX40176.1"/>
    </source>
</evidence>
<sequence length="49" mass="5616">MTLKTTAIIVNNPLMFLHKVMLIGGYNAMFSQSDARDIENKVRTKCDWV</sequence>
<protein>
    <submittedName>
        <fullName evidence="1">Uncharacterized protein</fullName>
    </submittedName>
</protein>
<reference evidence="1" key="1">
    <citation type="submission" date="2018-02" db="EMBL/GenBank/DDBJ databases">
        <title>Rhizophora mucronata_Transcriptome.</title>
        <authorList>
            <person name="Meera S.P."/>
            <person name="Sreeshan A."/>
            <person name="Augustine A."/>
        </authorList>
    </citation>
    <scope>NUCLEOTIDE SEQUENCE</scope>
    <source>
        <tissue evidence="1">Leaf</tissue>
    </source>
</reference>
<accession>A0A2P2NCH2</accession>
<name>A0A2P2NCH2_RHIMU</name>
<dbReference type="EMBL" id="GGEC01059692">
    <property type="protein sequence ID" value="MBX40176.1"/>
    <property type="molecule type" value="Transcribed_RNA"/>
</dbReference>